<dbReference type="InterPro" id="IPR012166">
    <property type="entry name" value="Uncharacterised_RocB"/>
</dbReference>
<sequence length="546" mass="62096">MNKSFSEKLMETMLDIVSAPSITGTPEENLAADKIYAILATIPYFIKNPQNLKKIQVEDDPLGRTYITAMYRSPINTNQTLLLAGHHDVVDIEPYGHLKDLAFSPTELTKRISELSLSEEALRDLNSGEWLFGRGVNDMKYGLALAIELLRELSEKDDLAGNLLFLSVPAEEYNSEGMLSAVEELVTLQQEGCEYISLLLLEPSSLGSAEEPKTFHMGAIGKLNPLFFFVGKETHVSESLNGINVNSLASELNRLLDQNLDLCEEFDGEFTVPPTCLKQTDLKELYNVTTPLYAASYYSMETLNVKTEDLMRKLRELALEAFEKVLSDYSARCKKFQQVQKRTIKPIEASPFVITYSELYQEVKKNYGDEFDRHLDSKVTEWKEAGCDKQTIAIYIVRETCAWYPNKIPMIVIGFAPPYYPNRYPELERPDYKALYRNVAAMIRQAREQFQLELQKNNFCGVSDFSYFELGDKAGIQEISSNLLGMGKTYQFPAKSLEKLSIPGIVFGPLGRDPHKATERLHIPYAFEILPVLVRDFIYRTFQPEQ</sequence>
<name>A0A858BU34_9FIRM</name>
<comment type="cofactor">
    <cofactor evidence="1">
        <name>Zn(2+)</name>
        <dbReference type="ChEBI" id="CHEBI:29105"/>
    </cofactor>
</comment>
<dbReference type="Gene3D" id="3.40.630.10">
    <property type="entry name" value="Zn peptidases"/>
    <property type="match status" value="1"/>
</dbReference>
<reference evidence="2 3" key="1">
    <citation type="submission" date="2020-02" db="EMBL/GenBank/DDBJ databases">
        <authorList>
            <person name="Kim Y.B."/>
            <person name="Roh S.W."/>
        </authorList>
    </citation>
    <scope>NUCLEOTIDE SEQUENCE [LARGE SCALE GENOMIC DNA]</scope>
    <source>
        <strain evidence="2 3">DSM 103574</strain>
    </source>
</reference>
<dbReference type="Pfam" id="PF01546">
    <property type="entry name" value="Peptidase_M20"/>
    <property type="match status" value="1"/>
</dbReference>
<dbReference type="RefSeq" id="WP_163066008.1">
    <property type="nucleotide sequence ID" value="NZ_CP048649.1"/>
</dbReference>
<dbReference type="GO" id="GO:0016787">
    <property type="term" value="F:hydrolase activity"/>
    <property type="evidence" value="ECO:0007669"/>
    <property type="project" value="UniProtKB-KW"/>
</dbReference>
<organism evidence="2 3">
    <name type="scientific">Aminipila butyrica</name>
    <dbReference type="NCBI Taxonomy" id="433296"/>
    <lineage>
        <taxon>Bacteria</taxon>
        <taxon>Bacillati</taxon>
        <taxon>Bacillota</taxon>
        <taxon>Clostridia</taxon>
        <taxon>Peptostreptococcales</taxon>
        <taxon>Anaerovoracaceae</taxon>
        <taxon>Aminipila</taxon>
    </lineage>
</organism>
<proteinExistence type="predicted"/>
<dbReference type="PANTHER" id="PTHR42994">
    <property type="entry name" value="PEPTIDASE T"/>
    <property type="match status" value="1"/>
</dbReference>
<dbReference type="KEGG" id="abut:Ami103574_06970"/>
<dbReference type="EMBL" id="CP048649">
    <property type="protein sequence ID" value="QIB69077.1"/>
    <property type="molecule type" value="Genomic_DNA"/>
</dbReference>
<evidence type="ECO:0000256" key="1">
    <source>
        <dbReference type="ARBA" id="ARBA00001947"/>
    </source>
</evidence>
<dbReference type="Proteomes" id="UP000466848">
    <property type="component" value="Chromosome"/>
</dbReference>
<evidence type="ECO:0000313" key="3">
    <source>
        <dbReference type="Proteomes" id="UP000466848"/>
    </source>
</evidence>
<dbReference type="InterPro" id="IPR002933">
    <property type="entry name" value="Peptidase_M20"/>
</dbReference>
<keyword evidence="2" id="KW-0378">Hydrolase</keyword>
<dbReference type="SUPFAM" id="SSF53187">
    <property type="entry name" value="Zn-dependent exopeptidases"/>
    <property type="match status" value="1"/>
</dbReference>
<dbReference type="AlphaFoldDB" id="A0A858BU34"/>
<keyword evidence="3" id="KW-1185">Reference proteome</keyword>
<protein>
    <submittedName>
        <fullName evidence="2">M20/M25/M40 family metallo-hydrolase</fullName>
    </submittedName>
</protein>
<dbReference type="PANTHER" id="PTHR42994:SF2">
    <property type="entry name" value="PEPTIDASE"/>
    <property type="match status" value="1"/>
</dbReference>
<evidence type="ECO:0000313" key="2">
    <source>
        <dbReference type="EMBL" id="QIB69077.1"/>
    </source>
</evidence>
<accession>A0A858BU34</accession>
<gene>
    <name evidence="2" type="ORF">Ami103574_06970</name>
</gene>
<dbReference type="PIRSF" id="PIRSF010386">
    <property type="entry name" value="RocB"/>
    <property type="match status" value="1"/>
</dbReference>